<evidence type="ECO:0000313" key="1">
    <source>
        <dbReference type="EMBL" id="QZE14018.1"/>
    </source>
</evidence>
<protein>
    <submittedName>
        <fullName evidence="1">Uncharacterized protein</fullName>
    </submittedName>
</protein>
<organism evidence="1 2">
    <name type="scientific">Halosquirtibacter laminarini</name>
    <dbReference type="NCBI Taxonomy" id="3374600"/>
    <lineage>
        <taxon>Bacteria</taxon>
        <taxon>Pseudomonadati</taxon>
        <taxon>Bacteroidota</taxon>
        <taxon>Bacteroidia</taxon>
        <taxon>Marinilabiliales</taxon>
        <taxon>Prolixibacteraceae</taxon>
        <taxon>Halosquirtibacter</taxon>
    </lineage>
</organism>
<evidence type="ECO:0000313" key="2">
    <source>
        <dbReference type="Proteomes" id="UP000826212"/>
    </source>
</evidence>
<gene>
    <name evidence="1" type="ORF">K4L44_16045</name>
</gene>
<sequence>MKWFKNGSKLYLAALKYINGGNEKKALEYLYASSEKRYIDAICALAFHQLHRFKVPLWNEFISKDIVEKAIFIAEEYRIKQNMAKADRWFRFAAKRGDKMAISRLGDAYREQNMLEEAVDCYKECINTGDAYSAWRVAEIADSHPYSVHHIAIETKVDLYFMAAKAGIKEAFLPVGVFFDEGITVEVSRDLAVQWYEKAADFSSIAQYRLGKILVKDSPRKSSYWFRQAAKLGNVDAAIVMAKQHISLGELDIAKSFLSPVLEDLDGDSLYLYTTLLKDGDKKIETLKLATSKSSKDASFELYLYFKSKCILEEAYRYLDLASELHHPDAIKHIGDRYAGDRSWVTAFKYYSKAALRSNKIALRKISQYYWMGRGVEQDRAQALMYLRRASKEGDMLSKYFLALANLYGKGVVKNRSKAISLLSEVEGKLYGVSQYQLGVIFLNESPNSAKKRFLNALHSGLQKASWFLAYGHEMDLWDQSNMDYAVTYYQEAIRCGIHESYNNIGVIYHYGKSGIVDLDRATSFYQKAIAYHVTESFYNYSVLLLECGDKLKDREAVSYLEKATNLGSMEALMLLSKIHIHNIVADSDYSRGMELLNTACSKGLEEAKELMLSLPQK</sequence>
<accession>A0AC61NES8</accession>
<proteinExistence type="predicted"/>
<keyword evidence="2" id="KW-1185">Reference proteome</keyword>
<name>A0AC61NES8_9BACT</name>
<dbReference type="Proteomes" id="UP000826212">
    <property type="component" value="Chromosome"/>
</dbReference>
<reference evidence="1" key="1">
    <citation type="submission" date="2021-08" db="EMBL/GenBank/DDBJ databases">
        <title>Novel anaerobic bacterium isolated from sea squirt in East Sea, Republic of Korea.</title>
        <authorList>
            <person name="Nguyen T.H."/>
            <person name="Li Z."/>
            <person name="Lee Y.-J."/>
            <person name="Ko J."/>
            <person name="Kim S.-G."/>
        </authorList>
    </citation>
    <scope>NUCLEOTIDE SEQUENCE</scope>
    <source>
        <strain evidence="1">KCTC 25031</strain>
    </source>
</reference>
<dbReference type="EMBL" id="CP081303">
    <property type="protein sequence ID" value="QZE14018.1"/>
    <property type="molecule type" value="Genomic_DNA"/>
</dbReference>